<keyword evidence="2" id="KW-1185">Reference proteome</keyword>
<organism evidence="1 2">
    <name type="scientific">Saguinus oedipus</name>
    <name type="common">Cotton-top tamarin</name>
    <name type="synonym">Oedipomidas oedipus</name>
    <dbReference type="NCBI Taxonomy" id="9490"/>
    <lineage>
        <taxon>Eukaryota</taxon>
        <taxon>Metazoa</taxon>
        <taxon>Chordata</taxon>
        <taxon>Craniata</taxon>
        <taxon>Vertebrata</taxon>
        <taxon>Euteleostomi</taxon>
        <taxon>Mammalia</taxon>
        <taxon>Eutheria</taxon>
        <taxon>Euarchontoglires</taxon>
        <taxon>Primates</taxon>
        <taxon>Haplorrhini</taxon>
        <taxon>Platyrrhini</taxon>
        <taxon>Cebidae</taxon>
        <taxon>Callitrichinae</taxon>
        <taxon>Saguinus</taxon>
    </lineage>
</organism>
<protein>
    <submittedName>
        <fullName evidence="1">Uncharacterized protein</fullName>
    </submittedName>
</protein>
<dbReference type="EMBL" id="JASSZA010000002">
    <property type="protein sequence ID" value="KAK2117907.1"/>
    <property type="molecule type" value="Genomic_DNA"/>
</dbReference>
<proteinExistence type="predicted"/>
<dbReference type="Proteomes" id="UP001266305">
    <property type="component" value="Unassembled WGS sequence"/>
</dbReference>
<gene>
    <name evidence="1" type="ORF">P7K49_004794</name>
</gene>
<reference evidence="1 2" key="1">
    <citation type="submission" date="2023-05" db="EMBL/GenBank/DDBJ databases">
        <title>B98-5 Cell Line De Novo Hybrid Assembly: An Optical Mapping Approach.</title>
        <authorList>
            <person name="Kananen K."/>
            <person name="Auerbach J.A."/>
            <person name="Kautto E."/>
            <person name="Blachly J.S."/>
        </authorList>
    </citation>
    <scope>NUCLEOTIDE SEQUENCE [LARGE SCALE GENOMIC DNA]</scope>
    <source>
        <strain evidence="1">B95-8</strain>
        <tissue evidence="1">Cell line</tissue>
    </source>
</reference>
<evidence type="ECO:0000313" key="1">
    <source>
        <dbReference type="EMBL" id="KAK2117907.1"/>
    </source>
</evidence>
<evidence type="ECO:0000313" key="2">
    <source>
        <dbReference type="Proteomes" id="UP001266305"/>
    </source>
</evidence>
<comment type="caution">
    <text evidence="1">The sequence shown here is derived from an EMBL/GenBank/DDBJ whole genome shotgun (WGS) entry which is preliminary data.</text>
</comment>
<sequence>MRKMACPLTAFGKDTILYYSSRITWSDRRGWKVTKDLAVSTTAKLGIYSEVFGGYLNDDPFASSSRPQKTGPNSGLLKIFGD</sequence>
<accession>A0ABQ9WC15</accession>
<name>A0ABQ9WC15_SAGOE</name>